<dbReference type="RefSeq" id="WP_167130239.1">
    <property type="nucleotide sequence ID" value="NZ_JAANCM010000010.1"/>
</dbReference>
<keyword evidence="2" id="KW-1185">Reference proteome</keyword>
<dbReference type="EMBL" id="JAANCM010000010">
    <property type="protein sequence ID" value="NHT77710.1"/>
    <property type="molecule type" value="Genomic_DNA"/>
</dbReference>
<dbReference type="AlphaFoldDB" id="A0AA43ZGZ3"/>
<sequence length="342" mass="37660">MDRLFRRTQVALVPLTSWPDGPAPAEVPILPDGMNPILRLADDWRLPRHETRKEVLARCGCLPDPIYEWPALVLTDAEPLPGALAPWTASAFERIPPQFPIIRFTALAWFKDDAHANLRRVADHLTASLGPAPVGQRWNTVAAAWRSGLAEVSLTAWPPDWQSHGLQNPSEDRDPRLRTACHVTLITGFRLALSAREREWVTGFLPLAFDGDVGTARMAQAGRLAPGETELEYVRDPEDLVKDRQRMLGLSADGEALIVVSDQLFVMPRTDILHLEVIRMTPAKGGGGSSLHAHCYTHAPGADSQSVFLAQHGDPDGMTALGQELGERLDCLVEVSPYYPDC</sequence>
<organism evidence="1 2">
    <name type="scientific">Ferranicluibacter rubi</name>
    <dbReference type="NCBI Taxonomy" id="2715133"/>
    <lineage>
        <taxon>Bacteria</taxon>
        <taxon>Pseudomonadati</taxon>
        <taxon>Pseudomonadota</taxon>
        <taxon>Alphaproteobacteria</taxon>
        <taxon>Hyphomicrobiales</taxon>
        <taxon>Rhizobiaceae</taxon>
        <taxon>Ferranicluibacter</taxon>
    </lineage>
</organism>
<reference evidence="1" key="1">
    <citation type="submission" date="2020-03" db="EMBL/GenBank/DDBJ databases">
        <title>Ferranicluibacter endophyticum gen. nov., sp. nov., a new genus isolated from Rubus ulmifolius Schott. stem.</title>
        <authorList>
            <person name="Roca-Couso R."/>
            <person name="Flores-Felix J.D."/>
            <person name="Igual J.M."/>
            <person name="Rivas R."/>
        </authorList>
    </citation>
    <scope>NUCLEOTIDE SEQUENCE</scope>
    <source>
        <strain evidence="1">CRRU44</strain>
    </source>
</reference>
<proteinExistence type="predicted"/>
<protein>
    <submittedName>
        <fullName evidence="1">Uncharacterized protein</fullName>
    </submittedName>
</protein>
<accession>A0AA43ZGZ3</accession>
<name>A0AA43ZGZ3_9HYPH</name>
<gene>
    <name evidence="1" type="ORF">G8E10_18560</name>
</gene>
<evidence type="ECO:0000313" key="1">
    <source>
        <dbReference type="EMBL" id="NHT77710.1"/>
    </source>
</evidence>
<evidence type="ECO:0000313" key="2">
    <source>
        <dbReference type="Proteomes" id="UP001155840"/>
    </source>
</evidence>
<dbReference type="Proteomes" id="UP001155840">
    <property type="component" value="Unassembled WGS sequence"/>
</dbReference>
<comment type="caution">
    <text evidence="1">The sequence shown here is derived from an EMBL/GenBank/DDBJ whole genome shotgun (WGS) entry which is preliminary data.</text>
</comment>